<feature type="transmembrane region" description="Helical" evidence="12">
    <location>
        <begin position="336"/>
        <end position="356"/>
    </location>
</feature>
<dbReference type="GeneTree" id="ENSGT00950000182934"/>
<proteinExistence type="inferred from homology"/>
<dbReference type="PRINTS" id="PR00237">
    <property type="entry name" value="GPCRRHODOPSN"/>
</dbReference>
<dbReference type="SUPFAM" id="SSF81321">
    <property type="entry name" value="Family A G protein-coupled receptor-like"/>
    <property type="match status" value="2"/>
</dbReference>
<keyword evidence="2" id="KW-1003">Cell membrane</keyword>
<evidence type="ECO:0000256" key="11">
    <source>
        <dbReference type="RuleBase" id="RU000688"/>
    </source>
</evidence>
<evidence type="ECO:0000256" key="3">
    <source>
        <dbReference type="ARBA" id="ARBA00022692"/>
    </source>
</evidence>
<comment type="similarity">
    <text evidence="11">Belongs to the G-protein coupled receptor 1 family.</text>
</comment>
<evidence type="ECO:0000313" key="15">
    <source>
        <dbReference type="Proteomes" id="UP000694620"/>
    </source>
</evidence>
<reference evidence="14" key="3">
    <citation type="submission" date="2025-09" db="UniProtKB">
        <authorList>
            <consortium name="Ensembl"/>
        </authorList>
    </citation>
    <scope>IDENTIFICATION</scope>
</reference>
<evidence type="ECO:0000256" key="8">
    <source>
        <dbReference type="ARBA" id="ARBA00023170"/>
    </source>
</evidence>
<dbReference type="Proteomes" id="UP000694620">
    <property type="component" value="Chromosome 3"/>
</dbReference>
<evidence type="ECO:0000256" key="10">
    <source>
        <dbReference type="ARBA" id="ARBA00023224"/>
    </source>
</evidence>
<evidence type="ECO:0000256" key="12">
    <source>
        <dbReference type="SAM" id="Phobius"/>
    </source>
</evidence>
<evidence type="ECO:0000256" key="9">
    <source>
        <dbReference type="ARBA" id="ARBA00023180"/>
    </source>
</evidence>
<dbReference type="InterPro" id="IPR009133">
    <property type="entry name" value="TAAR1"/>
</dbReference>
<dbReference type="InterPro" id="IPR050569">
    <property type="entry name" value="TAAR"/>
</dbReference>
<feature type="transmembrane region" description="Helical" evidence="12">
    <location>
        <begin position="263"/>
        <end position="287"/>
    </location>
</feature>
<reference evidence="14" key="1">
    <citation type="submission" date="2021-06" db="EMBL/GenBank/DDBJ databases">
        <authorList>
            <consortium name="Wellcome Sanger Institute Data Sharing"/>
        </authorList>
    </citation>
    <scope>NUCLEOTIDE SEQUENCE [LARGE SCALE GENOMIC DNA]</scope>
</reference>
<dbReference type="PROSITE" id="PS00237">
    <property type="entry name" value="G_PROTEIN_RECEP_F1_1"/>
    <property type="match status" value="1"/>
</dbReference>
<keyword evidence="8 11" id="KW-0675">Receptor</keyword>
<feature type="transmembrane region" description="Helical" evidence="12">
    <location>
        <begin position="110"/>
        <end position="131"/>
    </location>
</feature>
<feature type="transmembrane region" description="Helical" evidence="12">
    <location>
        <begin position="143"/>
        <end position="171"/>
    </location>
</feature>
<dbReference type="PANTHER" id="PTHR24249">
    <property type="entry name" value="HISTAMINE RECEPTOR-RELATED G-PROTEIN COUPLED RECEPTOR"/>
    <property type="match status" value="1"/>
</dbReference>
<dbReference type="InterPro" id="IPR017452">
    <property type="entry name" value="GPCR_Rhodpsn_7TM"/>
</dbReference>
<feature type="transmembrane region" description="Helical" evidence="12">
    <location>
        <begin position="481"/>
        <end position="504"/>
    </location>
</feature>
<keyword evidence="10 11" id="KW-0807">Transducer</keyword>
<evidence type="ECO:0000256" key="6">
    <source>
        <dbReference type="ARBA" id="ARBA00023136"/>
    </source>
</evidence>
<keyword evidence="9" id="KW-0325">Glycoprotein</keyword>
<dbReference type="GO" id="GO:0001594">
    <property type="term" value="F:trace-amine receptor activity"/>
    <property type="evidence" value="ECO:0007669"/>
    <property type="project" value="InterPro"/>
</dbReference>
<dbReference type="Pfam" id="PF00001">
    <property type="entry name" value="7tm_1"/>
    <property type="match status" value="1"/>
</dbReference>
<name>A0A8C4RIS9_ERPCA</name>
<feature type="transmembrane region" description="Helical" evidence="12">
    <location>
        <begin position="307"/>
        <end position="324"/>
    </location>
</feature>
<dbReference type="Ensembl" id="ENSECRT00000002345.1">
    <property type="protein sequence ID" value="ENSECRP00000002315.1"/>
    <property type="gene ID" value="ENSECRG00000001570.1"/>
</dbReference>
<keyword evidence="4 12" id="KW-1133">Transmembrane helix</keyword>
<evidence type="ECO:0000256" key="7">
    <source>
        <dbReference type="ARBA" id="ARBA00023157"/>
    </source>
</evidence>
<keyword evidence="6 12" id="KW-0472">Membrane</keyword>
<dbReference type="AlphaFoldDB" id="A0A8C4RIS9"/>
<feature type="transmembrane region" description="Helical" evidence="12">
    <location>
        <begin position="207"/>
        <end position="227"/>
    </location>
</feature>
<reference evidence="14" key="2">
    <citation type="submission" date="2025-08" db="UniProtKB">
        <authorList>
            <consortium name="Ensembl"/>
        </authorList>
    </citation>
    <scope>IDENTIFICATION</scope>
</reference>
<sequence length="537" mass="61225">MDCNSSCTSAPQTIQFCYNSVNNSCYKESRPAYFRPLLYTITWTVILLTIIGNLLVIISISHFKQLHTPTNYLILSLAITDLLMGGFIMPQKMSQIIDTCWYYGDFFCKFYLGTVIMLCTASIIHLSVISLDRYYAVCHPLSYKVVVTVSVTVYFILISWILSALTGYTIIFLELNMKGIEYIYRNRCIGSCILVQNEASGLVSSLLSFYIPGFIMICIYLKIFTVAKRQAKSIQDISQHLQTNEQKKDAAFQKKETKAAKTLAIVLGVFLLCWLPFFLCNIINPILNHPCSCFISMVSTTGWMSSSSWILCISYPIFFLCFPLSYKAFVTMSVTVYFILSSWILSALTGYIIIFFELNIKGIEHIYRNRCIGNCILVQNEASGLVSSLLSFYIPGFIMICIYVKIFRVAKRQAKSIKDLSQHVQTNEQKKDAASQRKETKAAKTLAIVLGVFLFCWLPFFLCNIINPILNHPAPPITTDILAWIGYMNSTFNPLVYGFFYSWFRKCLKIIALGKIFKADSSRTKLFKNSKLNYVYI</sequence>
<feature type="transmembrane region" description="Helical" evidence="12">
    <location>
        <begin position="446"/>
        <end position="469"/>
    </location>
</feature>
<feature type="domain" description="G-protein coupled receptors family 1 profile" evidence="13">
    <location>
        <begin position="52"/>
        <end position="497"/>
    </location>
</feature>
<comment type="subcellular location">
    <subcellularLocation>
        <location evidence="1">Cell membrane</location>
        <topology evidence="1">Multi-pass membrane protein</topology>
    </subcellularLocation>
</comment>
<dbReference type="PROSITE" id="PS50262">
    <property type="entry name" value="G_PROTEIN_RECEP_F1_2"/>
    <property type="match status" value="1"/>
</dbReference>
<accession>A0A8C4RIS9</accession>
<evidence type="ECO:0000256" key="4">
    <source>
        <dbReference type="ARBA" id="ARBA00022989"/>
    </source>
</evidence>
<feature type="transmembrane region" description="Helical" evidence="12">
    <location>
        <begin position="72"/>
        <end position="90"/>
    </location>
</feature>
<dbReference type="Gene3D" id="1.20.1070.10">
    <property type="entry name" value="Rhodopsin 7-helix transmembrane proteins"/>
    <property type="match status" value="2"/>
</dbReference>
<dbReference type="FunFam" id="1.20.1070.10:FF:000030">
    <property type="entry name" value="trace amine-associated receptor 1"/>
    <property type="match status" value="1"/>
</dbReference>
<feature type="transmembrane region" description="Helical" evidence="12">
    <location>
        <begin position="37"/>
        <end position="60"/>
    </location>
</feature>
<evidence type="ECO:0000256" key="5">
    <source>
        <dbReference type="ARBA" id="ARBA00023040"/>
    </source>
</evidence>
<keyword evidence="7" id="KW-1015">Disulfide bond</keyword>
<dbReference type="PRINTS" id="PR01831">
    <property type="entry name" value="TRACEAMINE1R"/>
</dbReference>
<feature type="transmembrane region" description="Helical" evidence="12">
    <location>
        <begin position="390"/>
        <end position="410"/>
    </location>
</feature>
<evidence type="ECO:0000256" key="1">
    <source>
        <dbReference type="ARBA" id="ARBA00004651"/>
    </source>
</evidence>
<evidence type="ECO:0000313" key="14">
    <source>
        <dbReference type="Ensembl" id="ENSECRP00000002315.1"/>
    </source>
</evidence>
<dbReference type="PANTHER" id="PTHR24249:SF417">
    <property type="entry name" value="TRACE AMINE-ASSOCIATED RECEPTOR 11"/>
    <property type="match status" value="1"/>
</dbReference>
<evidence type="ECO:0000259" key="13">
    <source>
        <dbReference type="PROSITE" id="PS50262"/>
    </source>
</evidence>
<protein>
    <recommendedName>
        <fullName evidence="13">G-protein coupled receptors family 1 profile domain-containing protein</fullName>
    </recommendedName>
</protein>
<dbReference type="InterPro" id="IPR000276">
    <property type="entry name" value="GPCR_Rhodpsn"/>
</dbReference>
<organism evidence="14 15">
    <name type="scientific">Erpetoichthys calabaricus</name>
    <name type="common">Rope fish</name>
    <name type="synonym">Calamoichthys calabaricus</name>
    <dbReference type="NCBI Taxonomy" id="27687"/>
    <lineage>
        <taxon>Eukaryota</taxon>
        <taxon>Metazoa</taxon>
        <taxon>Chordata</taxon>
        <taxon>Craniata</taxon>
        <taxon>Vertebrata</taxon>
        <taxon>Euteleostomi</taxon>
        <taxon>Actinopterygii</taxon>
        <taxon>Polypteriformes</taxon>
        <taxon>Polypteridae</taxon>
        <taxon>Erpetoichthys</taxon>
    </lineage>
</organism>
<keyword evidence="3 11" id="KW-0812">Transmembrane</keyword>
<keyword evidence="15" id="KW-1185">Reference proteome</keyword>
<evidence type="ECO:0000256" key="2">
    <source>
        <dbReference type="ARBA" id="ARBA00022475"/>
    </source>
</evidence>
<dbReference type="GO" id="GO:0005886">
    <property type="term" value="C:plasma membrane"/>
    <property type="evidence" value="ECO:0007669"/>
    <property type="project" value="UniProtKB-SubCell"/>
</dbReference>
<keyword evidence="5 11" id="KW-0297">G-protein coupled receptor</keyword>